<gene>
    <name evidence="6" type="ORF">F8O03_07270</name>
</gene>
<evidence type="ECO:0000256" key="4">
    <source>
        <dbReference type="ARBA" id="ARBA00023163"/>
    </source>
</evidence>
<comment type="caution">
    <text evidence="6">The sequence shown here is derived from an EMBL/GenBank/DDBJ whole genome shotgun (WGS) entry which is preliminary data.</text>
</comment>
<dbReference type="PANTHER" id="PTHR30126:SF39">
    <property type="entry name" value="HTH-TYPE TRANSCRIPTIONAL REGULATOR CYSL"/>
    <property type="match status" value="1"/>
</dbReference>
<evidence type="ECO:0000256" key="2">
    <source>
        <dbReference type="ARBA" id="ARBA00023015"/>
    </source>
</evidence>
<protein>
    <submittedName>
        <fullName evidence="6">LysR family transcriptional regulator</fullName>
    </submittedName>
</protein>
<dbReference type="CDD" id="cd05466">
    <property type="entry name" value="PBP2_LTTR_substrate"/>
    <property type="match status" value="1"/>
</dbReference>
<organism evidence="6 7">
    <name type="scientific">Pseudoclavibacter terrae</name>
    <dbReference type="NCBI Taxonomy" id="1530195"/>
    <lineage>
        <taxon>Bacteria</taxon>
        <taxon>Bacillati</taxon>
        <taxon>Actinomycetota</taxon>
        <taxon>Actinomycetes</taxon>
        <taxon>Micrococcales</taxon>
        <taxon>Microbacteriaceae</taxon>
        <taxon>Pseudoclavibacter</taxon>
    </lineage>
</organism>
<dbReference type="Gene3D" id="1.10.10.10">
    <property type="entry name" value="Winged helix-like DNA-binding domain superfamily/Winged helix DNA-binding domain"/>
    <property type="match status" value="1"/>
</dbReference>
<dbReference type="PROSITE" id="PS50931">
    <property type="entry name" value="HTH_LYSR"/>
    <property type="match status" value="1"/>
</dbReference>
<keyword evidence="2" id="KW-0805">Transcription regulation</keyword>
<comment type="similarity">
    <text evidence="1">Belongs to the LysR transcriptional regulatory family.</text>
</comment>
<keyword evidence="4" id="KW-0804">Transcription</keyword>
<dbReference type="InterPro" id="IPR005119">
    <property type="entry name" value="LysR_subst-bd"/>
</dbReference>
<dbReference type="EMBL" id="WBJX01000002">
    <property type="protein sequence ID" value="KAB1638195.1"/>
    <property type="molecule type" value="Genomic_DNA"/>
</dbReference>
<dbReference type="InterPro" id="IPR036390">
    <property type="entry name" value="WH_DNA-bd_sf"/>
</dbReference>
<dbReference type="SUPFAM" id="SSF46785">
    <property type="entry name" value="Winged helix' DNA-binding domain"/>
    <property type="match status" value="1"/>
</dbReference>
<keyword evidence="7" id="KW-1185">Reference proteome</keyword>
<dbReference type="OrthoDB" id="8717159at2"/>
<dbReference type="Pfam" id="PF03466">
    <property type="entry name" value="LysR_substrate"/>
    <property type="match status" value="1"/>
</dbReference>
<accession>A0A7J5B3L7</accession>
<dbReference type="Gene3D" id="3.40.190.10">
    <property type="entry name" value="Periplasmic binding protein-like II"/>
    <property type="match status" value="2"/>
</dbReference>
<dbReference type="GO" id="GO:0000976">
    <property type="term" value="F:transcription cis-regulatory region binding"/>
    <property type="evidence" value="ECO:0007669"/>
    <property type="project" value="TreeGrafter"/>
</dbReference>
<dbReference type="GO" id="GO:0003700">
    <property type="term" value="F:DNA-binding transcription factor activity"/>
    <property type="evidence" value="ECO:0007669"/>
    <property type="project" value="InterPro"/>
</dbReference>
<dbReference type="InterPro" id="IPR036388">
    <property type="entry name" value="WH-like_DNA-bd_sf"/>
</dbReference>
<feature type="domain" description="HTH lysR-type" evidence="5">
    <location>
        <begin position="1"/>
        <end position="61"/>
    </location>
</feature>
<reference evidence="6 7" key="1">
    <citation type="submission" date="2019-09" db="EMBL/GenBank/DDBJ databases">
        <title>Phylogeny of genus Pseudoclavibacter and closely related genus.</title>
        <authorList>
            <person name="Li Y."/>
        </authorList>
    </citation>
    <scope>NUCLEOTIDE SEQUENCE [LARGE SCALE GENOMIC DNA]</scope>
    <source>
        <strain evidence="6 7">THG-MD12</strain>
    </source>
</reference>
<dbReference type="Proteomes" id="UP000490386">
    <property type="component" value="Unassembled WGS sequence"/>
</dbReference>
<keyword evidence="3" id="KW-0238">DNA-binding</keyword>
<dbReference type="RefSeq" id="WP_151423286.1">
    <property type="nucleotide sequence ID" value="NZ_WBJX01000002.1"/>
</dbReference>
<name>A0A7J5B3L7_9MICO</name>
<evidence type="ECO:0000259" key="5">
    <source>
        <dbReference type="PROSITE" id="PS50931"/>
    </source>
</evidence>
<proteinExistence type="inferred from homology"/>
<sequence>MKPQSLDHLRAVVAVYRAGSMSEAARWLGLSQPTVSAHLRSVEDQLGIRLFDRESARLVPTAAAHELARTAGAHVDALDELLYPSLADARAAVLRVGGAAEFLREVVAPSLPRLLANVEASVSLRFGLAEELLEALAAGELDVVVSAVRPHGKTIRALHLFDEDFLLVGAPSWRPSSSGDALVELERIPLIAYAGHLPIVRRYWRTVFDRRPDALTVAAIVPDLVAIRSSLLAGAGMSVLPGYLVRRELEQGTLAVLHEPAYAPLNSVYVALRRGAEATEPAVERFAAALVELVKSRPVR</sequence>
<dbReference type="PRINTS" id="PR00039">
    <property type="entry name" value="HTHLYSR"/>
</dbReference>
<evidence type="ECO:0000313" key="6">
    <source>
        <dbReference type="EMBL" id="KAB1638195.1"/>
    </source>
</evidence>
<dbReference type="Pfam" id="PF00126">
    <property type="entry name" value="HTH_1"/>
    <property type="match status" value="1"/>
</dbReference>
<evidence type="ECO:0000313" key="7">
    <source>
        <dbReference type="Proteomes" id="UP000490386"/>
    </source>
</evidence>
<evidence type="ECO:0000256" key="1">
    <source>
        <dbReference type="ARBA" id="ARBA00009437"/>
    </source>
</evidence>
<dbReference type="InterPro" id="IPR000847">
    <property type="entry name" value="LysR_HTH_N"/>
</dbReference>
<evidence type="ECO:0000256" key="3">
    <source>
        <dbReference type="ARBA" id="ARBA00023125"/>
    </source>
</evidence>
<dbReference type="AlphaFoldDB" id="A0A7J5B3L7"/>
<dbReference type="PANTHER" id="PTHR30126">
    <property type="entry name" value="HTH-TYPE TRANSCRIPTIONAL REGULATOR"/>
    <property type="match status" value="1"/>
</dbReference>
<dbReference type="SUPFAM" id="SSF53850">
    <property type="entry name" value="Periplasmic binding protein-like II"/>
    <property type="match status" value="1"/>
</dbReference>